<dbReference type="Proteomes" id="UP000649617">
    <property type="component" value="Unassembled WGS sequence"/>
</dbReference>
<feature type="region of interest" description="Disordered" evidence="1">
    <location>
        <begin position="257"/>
        <end position="282"/>
    </location>
</feature>
<comment type="caution">
    <text evidence="2">The sequence shown here is derived from an EMBL/GenBank/DDBJ whole genome shotgun (WGS) entry which is preliminary data.</text>
</comment>
<dbReference type="AlphaFoldDB" id="A0A812TSR6"/>
<keyword evidence="3" id="KW-1185">Reference proteome</keyword>
<evidence type="ECO:0000313" key="3">
    <source>
        <dbReference type="Proteomes" id="UP000649617"/>
    </source>
</evidence>
<dbReference type="OrthoDB" id="422488at2759"/>
<sequence>MAGHKWMPQAGNNCHVVFALFNVVLCCRILQHSEAAMHWVQLVQLLVFLAAGLGLSKLASASFVPVDIVYSAFAFLAISYCDYARSNPGTVPNDTLLLAQLMLISSGTRASVLMAWTAGVSASLHGRALLHLESFLLLWCGFGMHILSGQAKKPQPLTDGEHNRLQFKKCLQLVLQQIRVPLQLAQSDLDCSNATERVRARLQQIWELLSGLDGHCSKQLESAIAKELGLDSDGLSPPGQPQKVLGSWSELDREIARHEHRHREGSPESSTTFGSGSSNEGRWESLPEYVSLQLTVDLEGESMPVTEVKLCLGQQLQLSHFLPSESDWQEFRNWLEPEVNRAIHMDGYLPDSTAIPLILPTLLDGHRLNAGAGVCEGCGKKEGTLVARPAQC</sequence>
<feature type="compositionally biased region" description="Polar residues" evidence="1">
    <location>
        <begin position="267"/>
        <end position="280"/>
    </location>
</feature>
<protein>
    <submittedName>
        <fullName evidence="2">Uncharacterized protein</fullName>
    </submittedName>
</protein>
<dbReference type="EMBL" id="CAJNIZ010032224">
    <property type="protein sequence ID" value="CAE7535917.1"/>
    <property type="molecule type" value="Genomic_DNA"/>
</dbReference>
<evidence type="ECO:0000313" key="2">
    <source>
        <dbReference type="EMBL" id="CAE7535917.1"/>
    </source>
</evidence>
<gene>
    <name evidence="2" type="ORF">SPIL2461_LOCUS14165</name>
</gene>
<organism evidence="2 3">
    <name type="scientific">Symbiodinium pilosum</name>
    <name type="common">Dinoflagellate</name>
    <dbReference type="NCBI Taxonomy" id="2952"/>
    <lineage>
        <taxon>Eukaryota</taxon>
        <taxon>Sar</taxon>
        <taxon>Alveolata</taxon>
        <taxon>Dinophyceae</taxon>
        <taxon>Suessiales</taxon>
        <taxon>Symbiodiniaceae</taxon>
        <taxon>Symbiodinium</taxon>
    </lineage>
</organism>
<reference evidence="2" key="1">
    <citation type="submission" date="2021-02" db="EMBL/GenBank/DDBJ databases">
        <authorList>
            <person name="Dougan E. K."/>
            <person name="Rhodes N."/>
            <person name="Thang M."/>
            <person name="Chan C."/>
        </authorList>
    </citation>
    <scope>NUCLEOTIDE SEQUENCE</scope>
</reference>
<accession>A0A812TSR6</accession>
<proteinExistence type="predicted"/>
<evidence type="ECO:0000256" key="1">
    <source>
        <dbReference type="SAM" id="MobiDB-lite"/>
    </source>
</evidence>
<feature type="compositionally biased region" description="Basic and acidic residues" evidence="1">
    <location>
        <begin position="257"/>
        <end position="266"/>
    </location>
</feature>
<name>A0A812TSR6_SYMPI</name>